<keyword evidence="14" id="KW-1185">Reference proteome</keyword>
<sequence>MVLLPLLFYAQVALALVNWPQLSPRLTTVTRSQRDIAEEIPIDQLSTFGLSLNTLVFDKKGYTTDALDELPAMLAVGVQTFMLDLYWNEVTSKWQLCPAPFPGNATMDIAPKDLFWNGHNYTCGVLLTLGLINAWINTYIAGTNSNMDANYLQLLLNLKSIKFPQNSSQIYVPRSAEFASLGNSTLSDSVASLGSYIFTPRDLASFRNSAVPRTGSGAYYNRSDTRMPPLSIFLLNDFRRVLINVVSSDLDESSSSSYNISTQDRDTLFFDSTLPTVIDTADDNLYSSCLDMINGSDLTSSYSNVSLNTHFRFLMDGDDDLFTNETYMNYIRCGHSVILNSSEYVFEKQDYNSSQNHSVGAIWDYLLPSSYWSWAIGQPISGVNNTVLTNFTDDQPDTSDRELRAHCVALNPEGFVLSNCYDPFHYACQNESDPTDWNIPRDLKRRYFDAYKPGNCPDGYRFTLPRLSIELLALKARVVDDELPFPVWIDLNDITVSNCFVSGGPYAQCPYQQTVTRSQLVLMIAPSFVVAVVIIILIFMEKILRVTPIHTNRRRHWKHIINEYNEKHEYEGVPS</sequence>
<feature type="signal peptide" evidence="11">
    <location>
        <begin position="1"/>
        <end position="15"/>
    </location>
</feature>
<evidence type="ECO:0000256" key="2">
    <source>
        <dbReference type="ARBA" id="ARBA00022692"/>
    </source>
</evidence>
<evidence type="ECO:0000256" key="6">
    <source>
        <dbReference type="ARBA" id="ARBA00023180"/>
    </source>
</evidence>
<dbReference type="InterPro" id="IPR057530">
    <property type="entry name" value="TIM-barrel_MTC6"/>
</dbReference>
<dbReference type="AlphaFoldDB" id="A0A1E4SC19"/>
<feature type="domain" description="MTC6 partial TIM-barrel" evidence="12">
    <location>
        <begin position="20"/>
        <end position="344"/>
    </location>
</feature>
<gene>
    <name evidence="13" type="ORF">CANTADRAFT_8237</name>
</gene>
<dbReference type="GO" id="GO:0016020">
    <property type="term" value="C:membrane"/>
    <property type="evidence" value="ECO:0007669"/>
    <property type="project" value="UniProtKB-SubCell"/>
</dbReference>
<evidence type="ECO:0000256" key="8">
    <source>
        <dbReference type="ARBA" id="ARBA00038159"/>
    </source>
</evidence>
<dbReference type="OrthoDB" id="5573651at2759"/>
<evidence type="ECO:0000256" key="7">
    <source>
        <dbReference type="ARBA" id="ARBA00037703"/>
    </source>
</evidence>
<evidence type="ECO:0000256" key="5">
    <source>
        <dbReference type="ARBA" id="ARBA00023136"/>
    </source>
</evidence>
<keyword evidence="2 10" id="KW-0812">Transmembrane</keyword>
<protein>
    <recommendedName>
        <fullName evidence="9">Maintenance of telomere capping protein 6</fullName>
    </recommendedName>
</protein>
<comment type="function">
    <text evidence="7">May be involved in telomere capping.</text>
</comment>
<dbReference type="GeneID" id="30985398"/>
<evidence type="ECO:0000256" key="10">
    <source>
        <dbReference type="SAM" id="Phobius"/>
    </source>
</evidence>
<dbReference type="PANTHER" id="PTHR35518:SF2">
    <property type="entry name" value="MAINTENANCE OF TELOMERE CAPPING PROTEIN 6"/>
    <property type="match status" value="1"/>
</dbReference>
<comment type="similarity">
    <text evidence="8">Belongs to the MTC6 family.</text>
</comment>
<organism evidence="13 14">
    <name type="scientific">Suhomyces tanzawaensis NRRL Y-17324</name>
    <dbReference type="NCBI Taxonomy" id="984487"/>
    <lineage>
        <taxon>Eukaryota</taxon>
        <taxon>Fungi</taxon>
        <taxon>Dikarya</taxon>
        <taxon>Ascomycota</taxon>
        <taxon>Saccharomycotina</taxon>
        <taxon>Pichiomycetes</taxon>
        <taxon>Debaryomycetaceae</taxon>
        <taxon>Suhomyces</taxon>
    </lineage>
</organism>
<dbReference type="STRING" id="984487.A0A1E4SC19"/>
<evidence type="ECO:0000256" key="11">
    <source>
        <dbReference type="SAM" id="SignalP"/>
    </source>
</evidence>
<dbReference type="PANTHER" id="PTHR35518">
    <property type="entry name" value="MAINTENANCE OF TELOMOERE CAPPING"/>
    <property type="match status" value="1"/>
</dbReference>
<evidence type="ECO:0000256" key="3">
    <source>
        <dbReference type="ARBA" id="ARBA00022729"/>
    </source>
</evidence>
<evidence type="ECO:0000256" key="1">
    <source>
        <dbReference type="ARBA" id="ARBA00004479"/>
    </source>
</evidence>
<keyword evidence="6" id="KW-0325">Glycoprotein</keyword>
<dbReference type="EMBL" id="KV453916">
    <property type="protein sequence ID" value="ODV77080.1"/>
    <property type="molecule type" value="Genomic_DNA"/>
</dbReference>
<name>A0A1E4SC19_9ASCO</name>
<evidence type="ECO:0000256" key="4">
    <source>
        <dbReference type="ARBA" id="ARBA00022989"/>
    </source>
</evidence>
<reference evidence="14" key="1">
    <citation type="submission" date="2016-05" db="EMBL/GenBank/DDBJ databases">
        <title>Comparative genomics of biotechnologically important yeasts.</title>
        <authorList>
            <consortium name="DOE Joint Genome Institute"/>
            <person name="Riley R."/>
            <person name="Haridas S."/>
            <person name="Wolfe K.H."/>
            <person name="Lopes M.R."/>
            <person name="Hittinger C.T."/>
            <person name="Goker M."/>
            <person name="Salamov A."/>
            <person name="Wisecaver J."/>
            <person name="Long T.M."/>
            <person name="Aerts A.L."/>
            <person name="Barry K."/>
            <person name="Choi C."/>
            <person name="Clum A."/>
            <person name="Coughlan A.Y."/>
            <person name="Deshpande S."/>
            <person name="Douglass A.P."/>
            <person name="Hanson S.J."/>
            <person name="Klenk H.-P."/>
            <person name="Labutti K."/>
            <person name="Lapidus A."/>
            <person name="Lindquist E."/>
            <person name="Lipzen A."/>
            <person name="Meier-Kolthoff J.P."/>
            <person name="Ohm R.A."/>
            <person name="Otillar R.P."/>
            <person name="Pangilinan J."/>
            <person name="Peng Y."/>
            <person name="Rokas A."/>
            <person name="Rosa C.A."/>
            <person name="Scheuner C."/>
            <person name="Sibirny A.A."/>
            <person name="Slot J.C."/>
            <person name="Stielow J.B."/>
            <person name="Sun H."/>
            <person name="Kurtzman C.P."/>
            <person name="Blackwell M."/>
            <person name="Grigoriev I.V."/>
            <person name="Jeffries T.W."/>
        </authorList>
    </citation>
    <scope>NUCLEOTIDE SEQUENCE [LARGE SCALE GENOMIC DNA]</scope>
    <source>
        <strain evidence="14">NRRL Y-17324</strain>
    </source>
</reference>
<keyword evidence="3 11" id="KW-0732">Signal</keyword>
<dbReference type="Pfam" id="PF25506">
    <property type="entry name" value="TIM-barrel_MTC6"/>
    <property type="match status" value="1"/>
</dbReference>
<dbReference type="Proteomes" id="UP000094285">
    <property type="component" value="Unassembled WGS sequence"/>
</dbReference>
<keyword evidence="4 10" id="KW-1133">Transmembrane helix</keyword>
<keyword evidence="5 10" id="KW-0472">Membrane</keyword>
<dbReference type="InterPro" id="IPR051008">
    <property type="entry name" value="Telomere_Capping_Maintenance"/>
</dbReference>
<feature type="transmembrane region" description="Helical" evidence="10">
    <location>
        <begin position="520"/>
        <end position="540"/>
    </location>
</feature>
<comment type="subcellular location">
    <subcellularLocation>
        <location evidence="1">Membrane</location>
        <topology evidence="1">Single-pass type I membrane protein</topology>
    </subcellularLocation>
</comment>
<evidence type="ECO:0000313" key="13">
    <source>
        <dbReference type="EMBL" id="ODV77080.1"/>
    </source>
</evidence>
<evidence type="ECO:0000313" key="14">
    <source>
        <dbReference type="Proteomes" id="UP000094285"/>
    </source>
</evidence>
<evidence type="ECO:0000259" key="12">
    <source>
        <dbReference type="Pfam" id="PF25506"/>
    </source>
</evidence>
<feature type="chain" id="PRO_5013266641" description="Maintenance of telomere capping protein 6" evidence="11">
    <location>
        <begin position="16"/>
        <end position="575"/>
    </location>
</feature>
<accession>A0A1E4SC19</accession>
<evidence type="ECO:0000256" key="9">
    <source>
        <dbReference type="ARBA" id="ARBA00039865"/>
    </source>
</evidence>
<dbReference type="RefSeq" id="XP_020062202.1">
    <property type="nucleotide sequence ID" value="XM_020211262.1"/>
</dbReference>
<proteinExistence type="inferred from homology"/>